<keyword evidence="2" id="KW-0285">Flavoprotein</keyword>
<comment type="cofactor">
    <cofactor evidence="1">
        <name>FMN</name>
        <dbReference type="ChEBI" id="CHEBI:58210"/>
    </cofactor>
</comment>
<dbReference type="InterPro" id="IPR002563">
    <property type="entry name" value="Flavin_Rdtase-like_dom"/>
</dbReference>
<dbReference type="PANTHER" id="PTHR43567:SF1">
    <property type="entry name" value="FLAVOREDOXIN"/>
    <property type="match status" value="1"/>
</dbReference>
<dbReference type="PANTHER" id="PTHR43567">
    <property type="entry name" value="FLAVOREDOXIN-RELATED-RELATED"/>
    <property type="match status" value="1"/>
</dbReference>
<reference evidence="6 7" key="1">
    <citation type="journal article" date="2024" name="Chem. Sci.">
        <title>Discovery of megapolipeptins by genome mining of a Burkholderiales bacteria collection.</title>
        <authorList>
            <person name="Paulo B.S."/>
            <person name="Recchia M.J.J."/>
            <person name="Lee S."/>
            <person name="Fergusson C.H."/>
            <person name="Romanowski S.B."/>
            <person name="Hernandez A."/>
            <person name="Krull N."/>
            <person name="Liu D.Y."/>
            <person name="Cavanagh H."/>
            <person name="Bos A."/>
            <person name="Gray C.A."/>
            <person name="Murphy B.T."/>
            <person name="Linington R.G."/>
            <person name="Eustaquio A.S."/>
        </authorList>
    </citation>
    <scope>NUCLEOTIDE SEQUENCE [LARGE SCALE GENOMIC DNA]</scope>
    <source>
        <strain evidence="6 7">RL17-350-BIC-E</strain>
    </source>
</reference>
<dbReference type="EMBL" id="JAQQCL010000017">
    <property type="protein sequence ID" value="MFM0718920.1"/>
    <property type="molecule type" value="Genomic_DNA"/>
</dbReference>
<evidence type="ECO:0000256" key="1">
    <source>
        <dbReference type="ARBA" id="ARBA00001917"/>
    </source>
</evidence>
<evidence type="ECO:0000256" key="3">
    <source>
        <dbReference type="ARBA" id="ARBA00038054"/>
    </source>
</evidence>
<keyword evidence="7" id="KW-1185">Reference proteome</keyword>
<evidence type="ECO:0000259" key="5">
    <source>
        <dbReference type="SMART" id="SM00903"/>
    </source>
</evidence>
<name>A0ABW9EIN6_9BURK</name>
<evidence type="ECO:0000313" key="6">
    <source>
        <dbReference type="EMBL" id="MFM0718920.1"/>
    </source>
</evidence>
<feature type="compositionally biased region" description="Basic and acidic residues" evidence="4">
    <location>
        <begin position="216"/>
        <end position="229"/>
    </location>
</feature>
<dbReference type="RefSeq" id="WP_408154914.1">
    <property type="nucleotide sequence ID" value="NZ_JAQQCL010000017.1"/>
</dbReference>
<evidence type="ECO:0000256" key="4">
    <source>
        <dbReference type="SAM" id="MobiDB-lite"/>
    </source>
</evidence>
<comment type="caution">
    <text evidence="6">The sequence shown here is derived from an EMBL/GenBank/DDBJ whole genome shotgun (WGS) entry which is preliminary data.</text>
</comment>
<feature type="region of interest" description="Disordered" evidence="4">
    <location>
        <begin position="207"/>
        <end position="229"/>
    </location>
</feature>
<dbReference type="InterPro" id="IPR052174">
    <property type="entry name" value="Flavoredoxin"/>
</dbReference>
<accession>A0ABW9EIN6</accession>
<dbReference type="Gene3D" id="2.30.110.10">
    <property type="entry name" value="Electron Transport, Fmn-binding Protein, Chain A"/>
    <property type="match status" value="1"/>
</dbReference>
<protein>
    <submittedName>
        <fullName evidence="6">Flavin reductase family protein</fullName>
    </submittedName>
</protein>
<sequence length="229" mass="25373">MQAPHVLTEPAILYFGTPVVLISTLNEDGSANIAPMSSAFWLGWRCMLGLDAGAKTPQNLMRTGECVLNLPSADGVEAVNRLARLTGVNPVPERKVRRGYTYEKRKFEVSGLTPVPSLTVKPPRALECPIQMEAVLVAHHDLMADDAASRGAVLIFEVRIQRVHVHPDVLMDEHSNRIDPDKWRPLIMSFQRFYGLGPELHESTLAQIPESAYRGPDIDRARTTEDKGA</sequence>
<gene>
    <name evidence="6" type="ORF">PQQ73_21550</name>
</gene>
<dbReference type="SUPFAM" id="SSF50475">
    <property type="entry name" value="FMN-binding split barrel"/>
    <property type="match status" value="1"/>
</dbReference>
<dbReference type="InterPro" id="IPR012349">
    <property type="entry name" value="Split_barrel_FMN-bd"/>
</dbReference>
<comment type="similarity">
    <text evidence="3">Belongs to the flavoredoxin family.</text>
</comment>
<proteinExistence type="inferred from homology"/>
<feature type="domain" description="Flavin reductase like" evidence="5">
    <location>
        <begin position="12"/>
        <end position="179"/>
    </location>
</feature>
<dbReference type="Pfam" id="PF01613">
    <property type="entry name" value="Flavin_Reduct"/>
    <property type="match status" value="1"/>
</dbReference>
<dbReference type="Proteomes" id="UP001629392">
    <property type="component" value="Unassembled WGS sequence"/>
</dbReference>
<evidence type="ECO:0000256" key="2">
    <source>
        <dbReference type="ARBA" id="ARBA00022630"/>
    </source>
</evidence>
<dbReference type="SMART" id="SM00903">
    <property type="entry name" value="Flavin_Reduct"/>
    <property type="match status" value="1"/>
</dbReference>
<evidence type="ECO:0000313" key="7">
    <source>
        <dbReference type="Proteomes" id="UP001629392"/>
    </source>
</evidence>
<organism evidence="6 7">
    <name type="scientific">Paraburkholderia strydomiana</name>
    <dbReference type="NCBI Taxonomy" id="1245417"/>
    <lineage>
        <taxon>Bacteria</taxon>
        <taxon>Pseudomonadati</taxon>
        <taxon>Pseudomonadota</taxon>
        <taxon>Betaproteobacteria</taxon>
        <taxon>Burkholderiales</taxon>
        <taxon>Burkholderiaceae</taxon>
        <taxon>Paraburkholderia</taxon>
    </lineage>
</organism>